<dbReference type="InterPro" id="IPR050071">
    <property type="entry name" value="Dehydroquinate_synthase"/>
</dbReference>
<comment type="cofactor">
    <cofactor evidence="2 9">
        <name>NAD(+)</name>
        <dbReference type="ChEBI" id="CHEBI:57540"/>
    </cofactor>
</comment>
<dbReference type="GO" id="GO:0009073">
    <property type="term" value="P:aromatic amino acid family biosynthetic process"/>
    <property type="evidence" value="ECO:0007669"/>
    <property type="project" value="UniProtKB-KW"/>
</dbReference>
<dbReference type="PANTHER" id="PTHR43622:SF7">
    <property type="entry name" value="3-DEHYDROQUINATE SYNTHASE, CHLOROPLASTIC"/>
    <property type="match status" value="1"/>
</dbReference>
<feature type="binding site" evidence="9">
    <location>
        <position position="208"/>
    </location>
    <ligand>
        <name>NAD(+)</name>
        <dbReference type="ChEBI" id="CHEBI:57540"/>
    </ligand>
</feature>
<dbReference type="EC" id="4.2.3.4" evidence="4 9"/>
<keyword evidence="9" id="KW-0862">Zinc</keyword>
<comment type="subcellular location">
    <subcellularLocation>
        <location evidence="9">Cytoplasm</location>
    </subcellularLocation>
</comment>
<comment type="caution">
    <text evidence="13">The sequence shown here is derived from an EMBL/GenBank/DDBJ whole genome shotgun (WGS) entry which is preliminary data.</text>
</comment>
<keyword evidence="8 9" id="KW-0456">Lyase</keyword>
<evidence type="ECO:0000259" key="11">
    <source>
        <dbReference type="Pfam" id="PF01761"/>
    </source>
</evidence>
<keyword evidence="5 9" id="KW-0028">Amino-acid biosynthesis</keyword>
<organism evidence="13 14">
    <name type="scientific">Auraticoccus cholistanensis</name>
    <dbReference type="NCBI Taxonomy" id="2656650"/>
    <lineage>
        <taxon>Bacteria</taxon>
        <taxon>Bacillati</taxon>
        <taxon>Actinomycetota</taxon>
        <taxon>Actinomycetes</taxon>
        <taxon>Propionibacteriales</taxon>
        <taxon>Propionibacteriaceae</taxon>
        <taxon>Auraticoccus</taxon>
    </lineage>
</organism>
<comment type="cofactor">
    <cofactor evidence="9">
        <name>Co(2+)</name>
        <dbReference type="ChEBI" id="CHEBI:48828"/>
    </cofactor>
    <cofactor evidence="9">
        <name>Zn(2+)</name>
        <dbReference type="ChEBI" id="CHEBI:29105"/>
    </cofactor>
    <text evidence="9">Binds 1 divalent metal cation per subunit. Can use either Co(2+) or Zn(2+).</text>
</comment>
<evidence type="ECO:0000256" key="10">
    <source>
        <dbReference type="SAM" id="MobiDB-lite"/>
    </source>
</evidence>
<dbReference type="Pfam" id="PF01761">
    <property type="entry name" value="DHQ_synthase"/>
    <property type="match status" value="1"/>
</dbReference>
<dbReference type="CDD" id="cd08195">
    <property type="entry name" value="DHQS"/>
    <property type="match status" value="1"/>
</dbReference>
<dbReference type="GO" id="GO:0003856">
    <property type="term" value="F:3-dehydroquinate synthase activity"/>
    <property type="evidence" value="ECO:0007669"/>
    <property type="project" value="UniProtKB-UniRule"/>
</dbReference>
<sequence length="431" mass="44457">MAAGLGAGGRGAGGSQRGPAAAAGQRPGTAGAAAEGAAAGLRRHRHPRRRHRRPGAGGGGGRDPRPARRGRTAVRTVEVSAERPYRVRIGAGVRSELVELVAGADRVALVHPQVLSGQARELAAGLDARVTDITVPDAEQAKTAAVLQSCWDTLAAAGFTRSDVVVGLGGGATTDLAGFVAATWARGIGFVTVPTTVLGMVDAAVGGKTGINLPAGKNLVGAFHEPLGVLCDLDLLAGLPAADVRAGLAEVVKCGLVADPQILSLVEDDPADAQDPGSARLAELVERAIAVKAAVVSADLRESTSQGRAIGRELVNYGHTFGHAVERVEGYRWRHGDAVSVGMVYVAELAEVVGLQQPALRDRHRSVLTTLGLPTRYSGASFEALLEAMRLDKKTRGSTLRFVALEDLAVPTILSGPEEAALREAHRRVAG</sequence>
<name>A0A6A9UWD4_9ACTN</name>
<feature type="binding site" evidence="9">
    <location>
        <begin position="137"/>
        <end position="142"/>
    </location>
    <ligand>
        <name>NAD(+)</name>
        <dbReference type="ChEBI" id="CHEBI:57540"/>
    </ligand>
</feature>
<dbReference type="Pfam" id="PF24621">
    <property type="entry name" value="DHQS_C"/>
    <property type="match status" value="1"/>
</dbReference>
<dbReference type="GO" id="GO:0009423">
    <property type="term" value="P:chorismate biosynthetic process"/>
    <property type="evidence" value="ECO:0007669"/>
    <property type="project" value="UniProtKB-UniRule"/>
</dbReference>
<evidence type="ECO:0000256" key="3">
    <source>
        <dbReference type="ARBA" id="ARBA00004661"/>
    </source>
</evidence>
<dbReference type="Gene3D" id="1.20.1090.10">
    <property type="entry name" value="Dehydroquinate synthase-like - alpha domain"/>
    <property type="match status" value="1"/>
</dbReference>
<feature type="compositionally biased region" description="Low complexity" evidence="10">
    <location>
        <begin position="17"/>
        <end position="40"/>
    </location>
</feature>
<keyword evidence="9" id="KW-0963">Cytoplasm</keyword>
<evidence type="ECO:0000256" key="1">
    <source>
        <dbReference type="ARBA" id="ARBA00001393"/>
    </source>
</evidence>
<dbReference type="AlphaFoldDB" id="A0A6A9UWD4"/>
<dbReference type="GO" id="GO:0046872">
    <property type="term" value="F:metal ion binding"/>
    <property type="evidence" value="ECO:0007669"/>
    <property type="project" value="UniProtKB-KW"/>
</dbReference>
<feature type="binding site" evidence="9">
    <location>
        <position position="335"/>
    </location>
    <ligand>
        <name>Zn(2+)</name>
        <dbReference type="ChEBI" id="CHEBI:29105"/>
    </ligand>
</feature>
<feature type="binding site" evidence="9">
    <location>
        <begin position="171"/>
        <end position="175"/>
    </location>
    <ligand>
        <name>NAD(+)</name>
        <dbReference type="ChEBI" id="CHEBI:57540"/>
    </ligand>
</feature>
<dbReference type="UniPathway" id="UPA00053">
    <property type="reaction ID" value="UER00085"/>
</dbReference>
<evidence type="ECO:0000256" key="7">
    <source>
        <dbReference type="ARBA" id="ARBA00023141"/>
    </source>
</evidence>
<feature type="binding site" evidence="9">
    <location>
        <begin position="195"/>
        <end position="196"/>
    </location>
    <ligand>
        <name>NAD(+)</name>
        <dbReference type="ChEBI" id="CHEBI:57540"/>
    </ligand>
</feature>
<feature type="compositionally biased region" description="Basic residues" evidence="10">
    <location>
        <begin position="41"/>
        <end position="54"/>
    </location>
</feature>
<comment type="catalytic activity">
    <reaction evidence="1 9">
        <text>7-phospho-2-dehydro-3-deoxy-D-arabino-heptonate = 3-dehydroquinate + phosphate</text>
        <dbReference type="Rhea" id="RHEA:21968"/>
        <dbReference type="ChEBI" id="CHEBI:32364"/>
        <dbReference type="ChEBI" id="CHEBI:43474"/>
        <dbReference type="ChEBI" id="CHEBI:58394"/>
        <dbReference type="EC" id="4.2.3.4"/>
    </reaction>
</comment>
<evidence type="ECO:0000256" key="9">
    <source>
        <dbReference type="HAMAP-Rule" id="MF_00110"/>
    </source>
</evidence>
<comment type="pathway">
    <text evidence="3 9">Metabolic intermediate biosynthesis; chorismate biosynthesis; chorismate from D-erythrose 4-phosphate and phosphoenolpyruvate: step 2/7.</text>
</comment>
<evidence type="ECO:0000256" key="4">
    <source>
        <dbReference type="ARBA" id="ARBA00013031"/>
    </source>
</evidence>
<dbReference type="HAMAP" id="MF_00110">
    <property type="entry name" value="DHQ_synthase"/>
    <property type="match status" value="1"/>
</dbReference>
<keyword evidence="14" id="KW-1185">Reference proteome</keyword>
<dbReference type="Proteomes" id="UP000435304">
    <property type="component" value="Unassembled WGS sequence"/>
</dbReference>
<evidence type="ECO:0000259" key="12">
    <source>
        <dbReference type="Pfam" id="PF24621"/>
    </source>
</evidence>
<dbReference type="NCBIfam" id="TIGR01357">
    <property type="entry name" value="aroB"/>
    <property type="match status" value="1"/>
</dbReference>
<reference evidence="13 14" key="1">
    <citation type="submission" date="2019-12" db="EMBL/GenBank/DDBJ databases">
        <title>Auraticoccus cholistani sp. nov., an actinomycete isolated from soil of Cholistan desert.</title>
        <authorList>
            <person name="Cheema M.T."/>
        </authorList>
    </citation>
    <scope>NUCLEOTIDE SEQUENCE [LARGE SCALE GENOMIC DNA]</scope>
    <source>
        <strain evidence="13 14">F435</strain>
    </source>
</reference>
<accession>A0A6A9UWD4</accession>
<feature type="region of interest" description="Disordered" evidence="10">
    <location>
        <begin position="1"/>
        <end position="76"/>
    </location>
</feature>
<comment type="function">
    <text evidence="9">Catalyzes the conversion of 3-deoxy-D-arabino-heptulosonate 7-phosphate (DAHP) to dehydroquinate (DHQ).</text>
</comment>
<keyword evidence="9" id="KW-0547">Nucleotide-binding</keyword>
<feature type="binding site" evidence="9">
    <location>
        <position position="319"/>
    </location>
    <ligand>
        <name>Zn(2+)</name>
        <dbReference type="ChEBI" id="CHEBI:29105"/>
    </ligand>
</feature>
<keyword evidence="9" id="KW-0479">Metal-binding</keyword>
<feature type="binding site" evidence="9">
    <location>
        <position position="250"/>
    </location>
    <ligand>
        <name>Zn(2+)</name>
        <dbReference type="ChEBI" id="CHEBI:29105"/>
    </ligand>
</feature>
<keyword evidence="9" id="KW-0170">Cobalt</keyword>
<comment type="similarity">
    <text evidence="9">Belongs to the sugar phosphate cyclases superfamily. Dehydroquinate synthase family.</text>
</comment>
<evidence type="ECO:0000313" key="13">
    <source>
        <dbReference type="EMBL" id="MVA75932.1"/>
    </source>
</evidence>
<evidence type="ECO:0000256" key="5">
    <source>
        <dbReference type="ARBA" id="ARBA00022605"/>
    </source>
</evidence>
<protein>
    <recommendedName>
        <fullName evidence="4 9">3-dehydroquinate synthase</fullName>
        <shortName evidence="9">DHQS</shortName>
        <ecNumber evidence="4 9">4.2.3.4</ecNumber>
    </recommendedName>
</protein>
<keyword evidence="6 9" id="KW-0520">NAD</keyword>
<dbReference type="Gene3D" id="3.40.50.1970">
    <property type="match status" value="1"/>
</dbReference>
<comment type="caution">
    <text evidence="9">Lacks conserved residue(s) required for the propagation of feature annotation.</text>
</comment>
<keyword evidence="7 9" id="KW-0057">Aromatic amino acid biosynthesis</keyword>
<dbReference type="GO" id="GO:0005737">
    <property type="term" value="C:cytoplasm"/>
    <property type="evidence" value="ECO:0007669"/>
    <property type="project" value="UniProtKB-SubCell"/>
</dbReference>
<dbReference type="InterPro" id="IPR056179">
    <property type="entry name" value="DHQS_C"/>
</dbReference>
<dbReference type="InterPro" id="IPR030960">
    <property type="entry name" value="DHQS/DOIS_N"/>
</dbReference>
<dbReference type="SUPFAM" id="SSF56796">
    <property type="entry name" value="Dehydroquinate synthase-like"/>
    <property type="match status" value="1"/>
</dbReference>
<feature type="domain" description="3-dehydroquinate synthase C-terminal" evidence="12">
    <location>
        <begin position="247"/>
        <end position="395"/>
    </location>
</feature>
<evidence type="ECO:0000256" key="2">
    <source>
        <dbReference type="ARBA" id="ARBA00001911"/>
    </source>
</evidence>
<proteinExistence type="inferred from homology"/>
<gene>
    <name evidence="9" type="primary">aroB</name>
    <name evidence="13" type="ORF">GC722_07840</name>
</gene>
<feature type="domain" description="3-dehydroquinate synthase N-terminal" evidence="11">
    <location>
        <begin position="133"/>
        <end position="245"/>
    </location>
</feature>
<evidence type="ECO:0000256" key="8">
    <source>
        <dbReference type="ARBA" id="ARBA00023239"/>
    </source>
</evidence>
<dbReference type="PANTHER" id="PTHR43622">
    <property type="entry name" value="3-DEHYDROQUINATE SYNTHASE"/>
    <property type="match status" value="1"/>
</dbReference>
<feature type="binding site" evidence="9">
    <location>
        <position position="217"/>
    </location>
    <ligand>
        <name>NAD(+)</name>
        <dbReference type="ChEBI" id="CHEBI:57540"/>
    </ligand>
</feature>
<dbReference type="InterPro" id="IPR016037">
    <property type="entry name" value="DHQ_synth_AroB"/>
</dbReference>
<dbReference type="GO" id="GO:0008652">
    <property type="term" value="P:amino acid biosynthetic process"/>
    <property type="evidence" value="ECO:0007669"/>
    <property type="project" value="UniProtKB-KW"/>
</dbReference>
<evidence type="ECO:0000256" key="6">
    <source>
        <dbReference type="ARBA" id="ARBA00023027"/>
    </source>
</evidence>
<dbReference type="GO" id="GO:0000166">
    <property type="term" value="F:nucleotide binding"/>
    <property type="evidence" value="ECO:0007669"/>
    <property type="project" value="UniProtKB-KW"/>
</dbReference>
<dbReference type="EMBL" id="WPCU01000005">
    <property type="protein sequence ID" value="MVA75932.1"/>
    <property type="molecule type" value="Genomic_DNA"/>
</dbReference>
<feature type="compositionally biased region" description="Gly residues" evidence="10">
    <location>
        <begin position="1"/>
        <end position="16"/>
    </location>
</feature>
<evidence type="ECO:0000313" key="14">
    <source>
        <dbReference type="Proteomes" id="UP000435304"/>
    </source>
</evidence>